<dbReference type="HOGENOM" id="CLU_030157_0_0_1"/>
<dbReference type="AlphaFoldDB" id="M4BRV6"/>
<feature type="transmembrane region" description="Helical" evidence="7">
    <location>
        <begin position="153"/>
        <end position="173"/>
    </location>
</feature>
<dbReference type="InterPro" id="IPR013936">
    <property type="entry name" value="CRT-like"/>
</dbReference>
<organism evidence="8 9">
    <name type="scientific">Hyaloperonospora arabidopsidis (strain Emoy2)</name>
    <name type="common">Downy mildew agent</name>
    <name type="synonym">Peronospora arabidopsidis</name>
    <dbReference type="NCBI Taxonomy" id="559515"/>
    <lineage>
        <taxon>Eukaryota</taxon>
        <taxon>Sar</taxon>
        <taxon>Stramenopiles</taxon>
        <taxon>Oomycota</taxon>
        <taxon>Peronosporomycetes</taxon>
        <taxon>Peronosporales</taxon>
        <taxon>Peronosporaceae</taxon>
        <taxon>Hyaloperonospora</taxon>
    </lineage>
</organism>
<reference evidence="9" key="1">
    <citation type="journal article" date="2010" name="Science">
        <title>Signatures of adaptation to obligate biotrophy in the Hyaloperonospora arabidopsidis genome.</title>
        <authorList>
            <person name="Baxter L."/>
            <person name="Tripathy S."/>
            <person name="Ishaque N."/>
            <person name="Boot N."/>
            <person name="Cabral A."/>
            <person name="Kemen E."/>
            <person name="Thines M."/>
            <person name="Ah-Fong A."/>
            <person name="Anderson R."/>
            <person name="Badejoko W."/>
            <person name="Bittner-Eddy P."/>
            <person name="Boore J.L."/>
            <person name="Chibucos M.C."/>
            <person name="Coates M."/>
            <person name="Dehal P."/>
            <person name="Delehaunty K."/>
            <person name="Dong S."/>
            <person name="Downton P."/>
            <person name="Dumas B."/>
            <person name="Fabro G."/>
            <person name="Fronick C."/>
            <person name="Fuerstenberg S.I."/>
            <person name="Fulton L."/>
            <person name="Gaulin E."/>
            <person name="Govers F."/>
            <person name="Hughes L."/>
            <person name="Humphray S."/>
            <person name="Jiang R.H."/>
            <person name="Judelson H."/>
            <person name="Kamoun S."/>
            <person name="Kyung K."/>
            <person name="Meijer H."/>
            <person name="Minx P."/>
            <person name="Morris P."/>
            <person name="Nelson J."/>
            <person name="Phuntumart V."/>
            <person name="Qutob D."/>
            <person name="Rehmany A."/>
            <person name="Rougon-Cardoso A."/>
            <person name="Ryden P."/>
            <person name="Torto-Alalibo T."/>
            <person name="Studholme D."/>
            <person name="Wang Y."/>
            <person name="Win J."/>
            <person name="Wood J."/>
            <person name="Clifton S.W."/>
            <person name="Rogers J."/>
            <person name="Van den Ackerveken G."/>
            <person name="Jones J.D."/>
            <person name="McDowell J.M."/>
            <person name="Beynon J."/>
            <person name="Tyler B.M."/>
        </authorList>
    </citation>
    <scope>NUCLEOTIDE SEQUENCE [LARGE SCALE GENOMIC DNA]</scope>
    <source>
        <strain evidence="9">Emoy2</strain>
    </source>
</reference>
<keyword evidence="9" id="KW-1185">Reference proteome</keyword>
<protein>
    <submittedName>
        <fullName evidence="8">Uncharacterized protein</fullName>
    </submittedName>
</protein>
<evidence type="ECO:0000256" key="4">
    <source>
        <dbReference type="ARBA" id="ARBA00022692"/>
    </source>
</evidence>
<dbReference type="InterPro" id="IPR037185">
    <property type="entry name" value="EmrE-like"/>
</dbReference>
<keyword evidence="5 7" id="KW-1133">Transmembrane helix</keyword>
<keyword evidence="4 7" id="KW-0812">Transmembrane</keyword>
<comment type="similarity">
    <text evidence="2">Belongs to the CRT-like transporter family.</text>
</comment>
<feature type="transmembrane region" description="Helical" evidence="7">
    <location>
        <begin position="37"/>
        <end position="57"/>
    </location>
</feature>
<evidence type="ECO:0000256" key="1">
    <source>
        <dbReference type="ARBA" id="ARBA00004141"/>
    </source>
</evidence>
<keyword evidence="6 7" id="KW-0472">Membrane</keyword>
<dbReference type="InParanoid" id="M4BRV6"/>
<dbReference type="SUPFAM" id="SSF103481">
    <property type="entry name" value="Multidrug resistance efflux transporter EmrE"/>
    <property type="match status" value="1"/>
</dbReference>
<feature type="transmembrane region" description="Helical" evidence="7">
    <location>
        <begin position="63"/>
        <end position="82"/>
    </location>
</feature>
<dbReference type="VEuPathDB" id="FungiDB:HpaG809146"/>
<accession>M4BRV6</accession>
<keyword evidence="3" id="KW-0813">Transport</keyword>
<feature type="transmembrane region" description="Helical" evidence="7">
    <location>
        <begin position="287"/>
        <end position="303"/>
    </location>
</feature>
<evidence type="ECO:0000256" key="2">
    <source>
        <dbReference type="ARBA" id="ARBA00006690"/>
    </source>
</evidence>
<dbReference type="PANTHER" id="PTHR31326:SF1">
    <property type="entry name" value="PROTEIN CLT2, CHLOROPLASTIC"/>
    <property type="match status" value="1"/>
</dbReference>
<feature type="transmembrane region" description="Helical" evidence="7">
    <location>
        <begin position="217"/>
        <end position="239"/>
    </location>
</feature>
<sequence>MYALNKQIPISFAYILPMIKYGSAITWDQRSIPKRKFAVMGGLDSIAGILQVFAATYLGGSLIILLGQAAIPMTMLISSLLLKAKYSSYQYVGAAVVTLGLLIVLGAGNSNSSTGTDSNLIVLWSIVMIFSCVPMCLSSVYKEKTLGEAELDAVYLNGWIAVFQFLFAIPLTFPAAMVGDHPVTPRELPENLKDGLMCYLGQNTVIHGTHKDDCDKATIYVTAYLLFNVAYNLLIILILKFGSANILWLLLSHVCIFQAMTIMVPLGNVAFTFPFMPEHQPLHAKDIASLVLIMLGLFIYRFLEEVLDSWNKQKPMYFREKDPAVDELKQALLAGDSDKMAKNV</sequence>
<dbReference type="Proteomes" id="UP000011713">
    <property type="component" value="Unassembled WGS sequence"/>
</dbReference>
<dbReference type="Pfam" id="PF08627">
    <property type="entry name" value="CRT-like"/>
    <property type="match status" value="1"/>
</dbReference>
<dbReference type="eggNOG" id="ENOG502QR5M">
    <property type="taxonomic scope" value="Eukaryota"/>
</dbReference>
<feature type="transmembrane region" description="Helical" evidence="7">
    <location>
        <begin position="89"/>
        <end position="108"/>
    </location>
</feature>
<feature type="transmembrane region" description="Helical" evidence="7">
    <location>
        <begin position="120"/>
        <end position="141"/>
    </location>
</feature>
<evidence type="ECO:0000256" key="5">
    <source>
        <dbReference type="ARBA" id="ARBA00022989"/>
    </source>
</evidence>
<feature type="transmembrane region" description="Helical" evidence="7">
    <location>
        <begin position="246"/>
        <end position="267"/>
    </location>
</feature>
<dbReference type="GO" id="GO:0016020">
    <property type="term" value="C:membrane"/>
    <property type="evidence" value="ECO:0007669"/>
    <property type="project" value="UniProtKB-SubCell"/>
</dbReference>
<proteinExistence type="inferred from homology"/>
<evidence type="ECO:0000256" key="6">
    <source>
        <dbReference type="ARBA" id="ARBA00023136"/>
    </source>
</evidence>
<dbReference type="OMA" id="FAYIIPM"/>
<evidence type="ECO:0000313" key="8">
    <source>
        <dbReference type="EnsemblProtists" id="HpaP809146"/>
    </source>
</evidence>
<name>M4BRV6_HYAAE</name>
<reference evidence="8" key="2">
    <citation type="submission" date="2015-06" db="UniProtKB">
        <authorList>
            <consortium name="EnsemblProtists"/>
        </authorList>
    </citation>
    <scope>IDENTIFICATION</scope>
    <source>
        <strain evidence="8">Emoy2</strain>
    </source>
</reference>
<dbReference type="PANTHER" id="PTHR31326">
    <property type="entry name" value="PROTEIN CLT2, CHLOROPLASTIC"/>
    <property type="match status" value="1"/>
</dbReference>
<comment type="subcellular location">
    <subcellularLocation>
        <location evidence="1">Membrane</location>
        <topology evidence="1">Multi-pass membrane protein</topology>
    </subcellularLocation>
</comment>
<evidence type="ECO:0000256" key="7">
    <source>
        <dbReference type="SAM" id="Phobius"/>
    </source>
</evidence>
<evidence type="ECO:0000313" key="9">
    <source>
        <dbReference type="Proteomes" id="UP000011713"/>
    </source>
</evidence>
<dbReference type="EMBL" id="JH598667">
    <property type="status" value="NOT_ANNOTATED_CDS"/>
    <property type="molecule type" value="Genomic_DNA"/>
</dbReference>
<dbReference type="EnsemblProtists" id="HpaT809146">
    <property type="protein sequence ID" value="HpaP809146"/>
    <property type="gene ID" value="HpaG809146"/>
</dbReference>
<evidence type="ECO:0000256" key="3">
    <source>
        <dbReference type="ARBA" id="ARBA00022448"/>
    </source>
</evidence>